<dbReference type="PANTHER" id="PTHR46421">
    <property type="entry name" value="PROGRAMMED CELL DEATH PROTEIN 2-LIKE"/>
    <property type="match status" value="1"/>
</dbReference>
<organism evidence="3 4">
    <name type="scientific">Rhodosorus marinus</name>
    <dbReference type="NCBI Taxonomy" id="101924"/>
    <lineage>
        <taxon>Eukaryota</taxon>
        <taxon>Rhodophyta</taxon>
        <taxon>Stylonematophyceae</taxon>
        <taxon>Stylonematales</taxon>
        <taxon>Stylonemataceae</taxon>
        <taxon>Rhodosorus</taxon>
    </lineage>
</organism>
<evidence type="ECO:0000256" key="1">
    <source>
        <dbReference type="SAM" id="MobiDB-lite"/>
    </source>
</evidence>
<protein>
    <recommendedName>
        <fullName evidence="2">Programmed cell death protein 2 C-terminal domain-containing protein</fullName>
    </recommendedName>
</protein>
<dbReference type="AlphaFoldDB" id="A0AAV8UQZ3"/>
<reference evidence="3 4" key="1">
    <citation type="journal article" date="2023" name="Nat. Commun.">
        <title>Origin of minicircular mitochondrial genomes in red algae.</title>
        <authorList>
            <person name="Lee Y."/>
            <person name="Cho C.H."/>
            <person name="Lee Y.M."/>
            <person name="Park S.I."/>
            <person name="Yang J.H."/>
            <person name="West J.A."/>
            <person name="Bhattacharya D."/>
            <person name="Yoon H.S."/>
        </authorList>
    </citation>
    <scope>NUCLEOTIDE SEQUENCE [LARGE SCALE GENOMIC DNA]</scope>
    <source>
        <strain evidence="3 4">CCMP1338</strain>
        <tissue evidence="3">Whole cell</tissue>
    </source>
</reference>
<feature type="domain" description="Programmed cell death protein 2 C-terminal" evidence="2">
    <location>
        <begin position="223"/>
        <end position="319"/>
    </location>
</feature>
<feature type="region of interest" description="Disordered" evidence="1">
    <location>
        <begin position="93"/>
        <end position="114"/>
    </location>
</feature>
<evidence type="ECO:0000259" key="2">
    <source>
        <dbReference type="Pfam" id="PF04194"/>
    </source>
</evidence>
<name>A0AAV8UQZ3_9RHOD</name>
<dbReference type="InterPro" id="IPR007320">
    <property type="entry name" value="PDCD2_C"/>
</dbReference>
<dbReference type="Proteomes" id="UP001157974">
    <property type="component" value="Unassembled WGS sequence"/>
</dbReference>
<dbReference type="Pfam" id="PF04194">
    <property type="entry name" value="PDCD2_C"/>
    <property type="match status" value="1"/>
</dbReference>
<accession>A0AAV8UQZ3</accession>
<dbReference type="PANTHER" id="PTHR46421:SF1">
    <property type="entry name" value="PROGRAMMED CELL DEATH PROTEIN 2-LIKE"/>
    <property type="match status" value="1"/>
</dbReference>
<gene>
    <name evidence="3" type="ORF">NDN08_000952</name>
</gene>
<comment type="caution">
    <text evidence="3">The sequence shown here is derived from an EMBL/GenBank/DDBJ whole genome shotgun (WGS) entry which is preliminary data.</text>
</comment>
<sequence>MGPSQLGFPASWTVDEEDPLTSKLGGRPTWLSEGLNTFPACRRCERELTFLGQVHAPVDHQYERCLYIFACERTECSGSNSGWVVLRQVRESPGELKDEGGGTSSETDDGWGAEDEIDMDELTDLLELSSIKREKAPETQPQGKPAGSASASKVSARSEWRCTGIEWGEEPCTAERMTNKEKQHVLDLQRRYEEEVASIETPDSADGWQGETYEKDNLPDHSKAFQRLMKIVERCPEQCMRYCYGGTVLWLSEQQDSTSVCQLCGSERVPELQLLPNVIYLLGEDRLAEGMDWGTAVLLTCSASCSISGTSAEEQVAVQNM</sequence>
<dbReference type="EMBL" id="JAMWBK010000006">
    <property type="protein sequence ID" value="KAJ8904434.1"/>
    <property type="molecule type" value="Genomic_DNA"/>
</dbReference>
<evidence type="ECO:0000313" key="4">
    <source>
        <dbReference type="Proteomes" id="UP001157974"/>
    </source>
</evidence>
<dbReference type="GO" id="GO:0005737">
    <property type="term" value="C:cytoplasm"/>
    <property type="evidence" value="ECO:0007669"/>
    <property type="project" value="InterPro"/>
</dbReference>
<evidence type="ECO:0000313" key="3">
    <source>
        <dbReference type="EMBL" id="KAJ8904434.1"/>
    </source>
</evidence>
<dbReference type="InterPro" id="IPR052815">
    <property type="entry name" value="PDCD2-like_regulator"/>
</dbReference>
<keyword evidence="4" id="KW-1185">Reference proteome</keyword>
<feature type="region of interest" description="Disordered" evidence="1">
    <location>
        <begin position="133"/>
        <end position="155"/>
    </location>
</feature>
<proteinExistence type="predicted"/>